<keyword evidence="3" id="KW-0597">Phosphoprotein</keyword>
<keyword evidence="4" id="KW-0418">Kinase</keyword>
<dbReference type="InterPro" id="IPR005467">
    <property type="entry name" value="His_kinase_dom"/>
</dbReference>
<evidence type="ECO:0000256" key="6">
    <source>
        <dbReference type="SAM" id="Coils"/>
    </source>
</evidence>
<evidence type="ECO:0000256" key="4">
    <source>
        <dbReference type="ARBA" id="ARBA00022777"/>
    </source>
</evidence>
<evidence type="ECO:0000313" key="8">
    <source>
        <dbReference type="EMBL" id="KYC35330.1"/>
    </source>
</evidence>
<dbReference type="InterPro" id="IPR029016">
    <property type="entry name" value="GAF-like_dom_sf"/>
</dbReference>
<proteinExistence type="predicted"/>
<dbReference type="AlphaFoldDB" id="A0A139WSC3"/>
<dbReference type="Gene3D" id="1.10.287.130">
    <property type="match status" value="1"/>
</dbReference>
<evidence type="ECO:0000256" key="3">
    <source>
        <dbReference type="ARBA" id="ARBA00022553"/>
    </source>
</evidence>
<feature type="coiled-coil region" evidence="6">
    <location>
        <begin position="176"/>
        <end position="203"/>
    </location>
</feature>
<dbReference type="Pfam" id="PF02518">
    <property type="entry name" value="HATPase_c"/>
    <property type="match status" value="1"/>
</dbReference>
<dbReference type="EC" id="2.7.13.3" evidence="2"/>
<dbReference type="Gene3D" id="3.30.450.40">
    <property type="match status" value="1"/>
</dbReference>
<dbReference type="PRINTS" id="PR00344">
    <property type="entry name" value="BCTRLSENSOR"/>
</dbReference>
<dbReference type="PANTHER" id="PTHR43065">
    <property type="entry name" value="SENSOR HISTIDINE KINASE"/>
    <property type="match status" value="1"/>
</dbReference>
<dbReference type="SMART" id="SM00387">
    <property type="entry name" value="HATPase_c"/>
    <property type="match status" value="1"/>
</dbReference>
<reference evidence="8 9" key="1">
    <citation type="journal article" date="2013" name="Genome Biol. Evol.">
        <title>Genomes of Stigonematalean cyanobacteria (subsection V) and the evolution of oxygenic photosynthesis from prokaryotes to plastids.</title>
        <authorList>
            <person name="Dagan T."/>
            <person name="Roettger M."/>
            <person name="Stucken K."/>
            <person name="Landan G."/>
            <person name="Koch R."/>
            <person name="Major P."/>
            <person name="Gould S.B."/>
            <person name="Goremykin V.V."/>
            <person name="Rippka R."/>
            <person name="Tandeau de Marsac N."/>
            <person name="Gugger M."/>
            <person name="Lockhart P.J."/>
            <person name="Allen J.F."/>
            <person name="Brune I."/>
            <person name="Maus I."/>
            <person name="Puhler A."/>
            <person name="Martin W.F."/>
        </authorList>
    </citation>
    <scope>NUCLEOTIDE SEQUENCE [LARGE SCALE GENOMIC DNA]</scope>
    <source>
        <strain evidence="8 9">PCC 7110</strain>
    </source>
</reference>
<dbReference type="Pfam" id="PF01590">
    <property type="entry name" value="GAF"/>
    <property type="match status" value="1"/>
</dbReference>
<evidence type="ECO:0000259" key="7">
    <source>
        <dbReference type="PROSITE" id="PS50109"/>
    </source>
</evidence>
<organism evidence="8 9">
    <name type="scientific">Scytonema hofmannii PCC 7110</name>
    <dbReference type="NCBI Taxonomy" id="128403"/>
    <lineage>
        <taxon>Bacteria</taxon>
        <taxon>Bacillati</taxon>
        <taxon>Cyanobacteriota</taxon>
        <taxon>Cyanophyceae</taxon>
        <taxon>Nostocales</taxon>
        <taxon>Scytonemataceae</taxon>
        <taxon>Scytonema</taxon>
    </lineage>
</organism>
<dbReference type="STRING" id="128403.WA1_09290"/>
<evidence type="ECO:0000256" key="2">
    <source>
        <dbReference type="ARBA" id="ARBA00012438"/>
    </source>
</evidence>
<dbReference type="InterPro" id="IPR003661">
    <property type="entry name" value="HisK_dim/P_dom"/>
</dbReference>
<feature type="domain" description="Histidine kinase" evidence="7">
    <location>
        <begin position="215"/>
        <end position="474"/>
    </location>
</feature>
<dbReference type="InterPro" id="IPR004358">
    <property type="entry name" value="Sig_transdc_His_kin-like_C"/>
</dbReference>
<keyword evidence="6" id="KW-0175">Coiled coil</keyword>
<dbReference type="Proteomes" id="UP000076925">
    <property type="component" value="Unassembled WGS sequence"/>
</dbReference>
<dbReference type="SMART" id="SM00065">
    <property type="entry name" value="GAF"/>
    <property type="match status" value="1"/>
</dbReference>
<dbReference type="InterPro" id="IPR003594">
    <property type="entry name" value="HATPase_dom"/>
</dbReference>
<dbReference type="InterPro" id="IPR036890">
    <property type="entry name" value="HATPase_C_sf"/>
</dbReference>
<dbReference type="SUPFAM" id="SSF55781">
    <property type="entry name" value="GAF domain-like"/>
    <property type="match status" value="1"/>
</dbReference>
<accession>A0A139WSC3</accession>
<keyword evidence="5" id="KW-0902">Two-component regulatory system</keyword>
<dbReference type="SUPFAM" id="SSF47384">
    <property type="entry name" value="Homodimeric domain of signal transducing histidine kinase"/>
    <property type="match status" value="1"/>
</dbReference>
<dbReference type="PANTHER" id="PTHR43065:SF50">
    <property type="entry name" value="HISTIDINE KINASE"/>
    <property type="match status" value="1"/>
</dbReference>
<evidence type="ECO:0000256" key="5">
    <source>
        <dbReference type="ARBA" id="ARBA00023012"/>
    </source>
</evidence>
<dbReference type="CDD" id="cd00082">
    <property type="entry name" value="HisKA"/>
    <property type="match status" value="1"/>
</dbReference>
<dbReference type="SUPFAM" id="SSF55874">
    <property type="entry name" value="ATPase domain of HSP90 chaperone/DNA topoisomerase II/histidine kinase"/>
    <property type="match status" value="1"/>
</dbReference>
<protein>
    <recommendedName>
        <fullName evidence="2">histidine kinase</fullName>
        <ecNumber evidence="2">2.7.13.3</ecNumber>
    </recommendedName>
</protein>
<dbReference type="Gene3D" id="3.30.565.10">
    <property type="entry name" value="Histidine kinase-like ATPase, C-terminal domain"/>
    <property type="match status" value="1"/>
</dbReference>
<dbReference type="InterPro" id="IPR003018">
    <property type="entry name" value="GAF"/>
</dbReference>
<gene>
    <name evidence="8" type="ORF">WA1_09290</name>
</gene>
<evidence type="ECO:0000313" key="9">
    <source>
        <dbReference type="Proteomes" id="UP000076925"/>
    </source>
</evidence>
<comment type="caution">
    <text evidence="8">The sequence shown here is derived from an EMBL/GenBank/DDBJ whole genome shotgun (WGS) entry which is preliminary data.</text>
</comment>
<evidence type="ECO:0000256" key="1">
    <source>
        <dbReference type="ARBA" id="ARBA00000085"/>
    </source>
</evidence>
<sequence>MLKQSNEMPISLQHETSRLKILHQYGILDTPDEADFDELTKLAAQICQTPVALITFVDDKRQWFKSKVGASVTEAPMDSGFCPFVVQNSDELIIPDTLTDKKFAKNPVVVLPPHVRFYAGIPLIAKEGYTLGTICVLDFVPRKLTQLQIQTLQTLSRQIIRLLERKRNESVLLALTQREQKKALQLEQAMKELTRTQIQLIQNEKMSALGQLVAGVAHEINNPLNFIYANLVHANQYAQDLLNLVEVYQNYYPHPVKEIETTLKAIDFDFLQEDLPKLMSSMTIGADRIRQIVLLLRNFSHLEQAEMADADIHEGLDNTLLLLKHRLKGSGRNPGIKVIKEYGDLPVVQCYAGQLNQVFMNILTNAIDALKDVKGHGAMDIEITPNAQCPTIHIRTEAIANEAIIRIADNGPGISLEVQSKLFDPFFTTKPVGSGTGLGLSISYQIIEKHGGQLICTSAPGQGAEFVIKIPKNYEL</sequence>
<name>A0A139WSC3_9CYAN</name>
<keyword evidence="9" id="KW-1185">Reference proteome</keyword>
<dbReference type="PROSITE" id="PS50109">
    <property type="entry name" value="HIS_KIN"/>
    <property type="match status" value="1"/>
</dbReference>
<comment type="catalytic activity">
    <reaction evidence="1">
        <text>ATP + protein L-histidine = ADP + protein N-phospho-L-histidine.</text>
        <dbReference type="EC" id="2.7.13.3"/>
    </reaction>
</comment>
<keyword evidence="4" id="KW-0808">Transferase</keyword>
<dbReference type="GO" id="GO:0000155">
    <property type="term" value="F:phosphorelay sensor kinase activity"/>
    <property type="evidence" value="ECO:0007669"/>
    <property type="project" value="InterPro"/>
</dbReference>
<dbReference type="RefSeq" id="WP_017745334.1">
    <property type="nucleotide sequence ID" value="NZ_KQ976354.1"/>
</dbReference>
<dbReference type="InterPro" id="IPR036097">
    <property type="entry name" value="HisK_dim/P_sf"/>
</dbReference>
<dbReference type="EMBL" id="ANNX02000052">
    <property type="protein sequence ID" value="KYC35330.1"/>
    <property type="molecule type" value="Genomic_DNA"/>
</dbReference>